<evidence type="ECO:0000313" key="5">
    <source>
        <dbReference type="Proteomes" id="UP000597206"/>
    </source>
</evidence>
<keyword evidence="5" id="KW-1185">Reference proteome</keyword>
<protein>
    <recommendedName>
        <fullName evidence="3">Lumazine-binding domain-containing protein</fullName>
    </recommendedName>
</protein>
<dbReference type="InterPro" id="IPR026017">
    <property type="entry name" value="Lumazine-bd_dom"/>
</dbReference>
<proteinExistence type="predicted"/>
<dbReference type="PANTHER" id="PTHR21098:SF0">
    <property type="entry name" value="RIBOFLAVIN SYNTHASE"/>
    <property type="match status" value="1"/>
</dbReference>
<dbReference type="SUPFAM" id="SSF63380">
    <property type="entry name" value="Riboflavin synthase domain-like"/>
    <property type="match status" value="2"/>
</dbReference>
<feature type="domain" description="Lumazine-binding" evidence="3">
    <location>
        <begin position="99"/>
        <end position="197"/>
    </location>
</feature>
<accession>A0ABS0GDM4</accession>
<evidence type="ECO:0000256" key="1">
    <source>
        <dbReference type="ARBA" id="ARBA00022737"/>
    </source>
</evidence>
<dbReference type="PANTHER" id="PTHR21098">
    <property type="entry name" value="RIBOFLAVIN SYNTHASE ALPHA CHAIN"/>
    <property type="match status" value="1"/>
</dbReference>
<reference evidence="4 5" key="1">
    <citation type="submission" date="2020-11" db="EMBL/GenBank/DDBJ databases">
        <title>Vibrio nitrifigilis sp. nov., a marine nitrogen-fixing bacterium isolated from the lagoon sediment of an islet inside an atoll.</title>
        <authorList>
            <person name="Wang L.-T."/>
            <person name="Shieh W.Y."/>
        </authorList>
    </citation>
    <scope>NUCLEOTIDE SEQUENCE [LARGE SCALE GENOMIC DNA]</scope>
    <source>
        <strain evidence="4 5">NFV-1</strain>
    </source>
</reference>
<gene>
    <name evidence="4" type="ORF">I1A42_07255</name>
</gene>
<dbReference type="InterPro" id="IPR023366">
    <property type="entry name" value="ATP_synth_asu-like_sf"/>
</dbReference>
<feature type="domain" description="Lumazine-binding" evidence="3">
    <location>
        <begin position="1"/>
        <end position="98"/>
    </location>
</feature>
<name>A0ABS0GDM4_9VIBR</name>
<organism evidence="4 5">
    <name type="scientific">Vibrio nitrifigilis</name>
    <dbReference type="NCBI Taxonomy" id="2789781"/>
    <lineage>
        <taxon>Bacteria</taxon>
        <taxon>Pseudomonadati</taxon>
        <taxon>Pseudomonadota</taxon>
        <taxon>Gammaproteobacteria</taxon>
        <taxon>Vibrionales</taxon>
        <taxon>Vibrionaceae</taxon>
        <taxon>Vibrio</taxon>
    </lineage>
</organism>
<keyword evidence="1" id="KW-0677">Repeat</keyword>
<dbReference type="RefSeq" id="WP_196123063.1">
    <property type="nucleotide sequence ID" value="NZ_JADPMR010000001.1"/>
</dbReference>
<dbReference type="EMBL" id="JADPMR010000001">
    <property type="protein sequence ID" value="MBF9000353.1"/>
    <property type="molecule type" value="Genomic_DNA"/>
</dbReference>
<dbReference type="InterPro" id="IPR017938">
    <property type="entry name" value="Riboflavin_synthase-like_b-brl"/>
</dbReference>
<evidence type="ECO:0000259" key="3">
    <source>
        <dbReference type="PROSITE" id="PS51177"/>
    </source>
</evidence>
<evidence type="ECO:0000256" key="2">
    <source>
        <dbReference type="PROSITE-ProRule" id="PRU00524"/>
    </source>
</evidence>
<feature type="repeat" description="Lumazine-binding" evidence="2">
    <location>
        <begin position="99"/>
        <end position="197"/>
    </location>
</feature>
<feature type="repeat" description="Lumazine-binding" evidence="2">
    <location>
        <begin position="1"/>
        <end position="98"/>
    </location>
</feature>
<dbReference type="Pfam" id="PF00677">
    <property type="entry name" value="Lum_binding"/>
    <property type="match status" value="1"/>
</dbReference>
<dbReference type="Gene3D" id="2.40.30.20">
    <property type="match status" value="2"/>
</dbReference>
<comment type="caution">
    <text evidence="4">The sequence shown here is derived from an EMBL/GenBank/DDBJ whole genome shotgun (WGS) entry which is preliminary data.</text>
</comment>
<dbReference type="PROSITE" id="PS51177">
    <property type="entry name" value="LUMAZINE_BIND"/>
    <property type="match status" value="2"/>
</dbReference>
<dbReference type="Proteomes" id="UP000597206">
    <property type="component" value="Unassembled WGS sequence"/>
</dbReference>
<sequence>MFTGLVQSVAKVTGVSQVDGGVQFTLQCHHDFYRGLCFGADVVIDGVRFMVVDCLDNDSAVFELLSADFYSTTLCLCDIGSIVHVSLAQESLQDDKIRLLKGDIDFQAQIIDVSYHEQRYSLMLSFPVAWKRYIFVGGYLAVNGASVTITQVDEQEGWFSVHSAMNGARVPLFEHKFSGDSVNIEVIRGSEQAVSALEESLSEVLGELYPAVGKLLNLQGIDMNYLACRARAKMLDTLEDA</sequence>
<evidence type="ECO:0000313" key="4">
    <source>
        <dbReference type="EMBL" id="MBF9000353.1"/>
    </source>
</evidence>
<dbReference type="InterPro" id="IPR001783">
    <property type="entry name" value="Lumazine-bd"/>
</dbReference>